<dbReference type="Gene3D" id="2.60.40.10">
    <property type="entry name" value="Immunoglobulins"/>
    <property type="match status" value="1"/>
</dbReference>
<organism evidence="3 4">
    <name type="scientific">Trichonephila clavata</name>
    <name type="common">Joro spider</name>
    <name type="synonym">Nephila clavata</name>
    <dbReference type="NCBI Taxonomy" id="2740835"/>
    <lineage>
        <taxon>Eukaryota</taxon>
        <taxon>Metazoa</taxon>
        <taxon>Ecdysozoa</taxon>
        <taxon>Arthropoda</taxon>
        <taxon>Chelicerata</taxon>
        <taxon>Arachnida</taxon>
        <taxon>Araneae</taxon>
        <taxon>Araneomorphae</taxon>
        <taxon>Entelegynae</taxon>
        <taxon>Araneoidea</taxon>
        <taxon>Nephilidae</taxon>
        <taxon>Trichonephila</taxon>
    </lineage>
</organism>
<name>A0A8X6FJD9_TRICU</name>
<evidence type="ECO:0000259" key="2">
    <source>
        <dbReference type="PROSITE" id="PS50853"/>
    </source>
</evidence>
<dbReference type="Pfam" id="PF00041">
    <property type="entry name" value="fn3"/>
    <property type="match status" value="1"/>
</dbReference>
<accession>A0A8X6FJD9</accession>
<dbReference type="InterPro" id="IPR003961">
    <property type="entry name" value="FN3_dom"/>
</dbReference>
<dbReference type="CDD" id="cd00063">
    <property type="entry name" value="FN3"/>
    <property type="match status" value="1"/>
</dbReference>
<dbReference type="InterPro" id="IPR013783">
    <property type="entry name" value="Ig-like_fold"/>
</dbReference>
<dbReference type="Proteomes" id="UP000887116">
    <property type="component" value="Unassembled WGS sequence"/>
</dbReference>
<comment type="caution">
    <text evidence="3">The sequence shown here is derived from an EMBL/GenBank/DDBJ whole genome shotgun (WGS) entry which is preliminary data.</text>
</comment>
<reference evidence="3" key="1">
    <citation type="submission" date="2020-07" db="EMBL/GenBank/DDBJ databases">
        <title>Multicomponent nature underlies the extraordinary mechanical properties of spider dragline silk.</title>
        <authorList>
            <person name="Kono N."/>
            <person name="Nakamura H."/>
            <person name="Mori M."/>
            <person name="Yoshida Y."/>
            <person name="Ohtoshi R."/>
            <person name="Malay A.D."/>
            <person name="Moran D.A.P."/>
            <person name="Tomita M."/>
            <person name="Numata K."/>
            <person name="Arakawa K."/>
        </authorList>
    </citation>
    <scope>NUCLEOTIDE SEQUENCE</scope>
</reference>
<gene>
    <name evidence="3" type="primary">Dscam2_76</name>
    <name evidence="3" type="ORF">TNCT_285451</name>
</gene>
<feature type="region of interest" description="Disordered" evidence="1">
    <location>
        <begin position="1"/>
        <end position="20"/>
    </location>
</feature>
<dbReference type="SMART" id="SM00060">
    <property type="entry name" value="FN3"/>
    <property type="match status" value="1"/>
</dbReference>
<dbReference type="EMBL" id="BMAO01022351">
    <property type="protein sequence ID" value="GFQ81371.1"/>
    <property type="molecule type" value="Genomic_DNA"/>
</dbReference>
<feature type="compositionally biased region" description="Basic and acidic residues" evidence="1">
    <location>
        <begin position="1"/>
        <end position="14"/>
    </location>
</feature>
<dbReference type="PROSITE" id="PS50853">
    <property type="entry name" value="FN3"/>
    <property type="match status" value="1"/>
</dbReference>
<keyword evidence="4" id="KW-1185">Reference proteome</keyword>
<dbReference type="OrthoDB" id="6417739at2759"/>
<evidence type="ECO:0000256" key="1">
    <source>
        <dbReference type="SAM" id="MobiDB-lite"/>
    </source>
</evidence>
<feature type="domain" description="Fibronectin type-III" evidence="2">
    <location>
        <begin position="14"/>
        <end position="107"/>
    </location>
</feature>
<dbReference type="AlphaFoldDB" id="A0A8X6FJD9"/>
<protein>
    <submittedName>
        <fullName evidence="3">Down syndrome cell adhesion molecule-like protein Dscam2</fullName>
    </submittedName>
</protein>
<evidence type="ECO:0000313" key="3">
    <source>
        <dbReference type="EMBL" id="GFQ81371.1"/>
    </source>
</evidence>
<dbReference type="SUPFAM" id="SSF49265">
    <property type="entry name" value="Fibronectin type III"/>
    <property type="match status" value="1"/>
</dbReference>
<sequence>MDIKKYRQRSRSDRPAPPTIKSYYSTSTSIKITWEYNTYPNAPVTGFILHHRVDGTPWQETHVAGERTMYTLHDLLCGTKYYCFLVATNSAGRGNSSEIISTKTAGSCKLVLNKFR</sequence>
<dbReference type="InterPro" id="IPR036116">
    <property type="entry name" value="FN3_sf"/>
</dbReference>
<proteinExistence type="predicted"/>
<evidence type="ECO:0000313" key="4">
    <source>
        <dbReference type="Proteomes" id="UP000887116"/>
    </source>
</evidence>